<dbReference type="Proteomes" id="UP001151760">
    <property type="component" value="Unassembled WGS sequence"/>
</dbReference>
<feature type="compositionally biased region" description="Acidic residues" evidence="1">
    <location>
        <begin position="341"/>
        <end position="376"/>
    </location>
</feature>
<feature type="compositionally biased region" description="Basic and acidic residues" evidence="1">
    <location>
        <begin position="725"/>
        <end position="740"/>
    </location>
</feature>
<gene>
    <name evidence="2" type="ORF">Tco_0891670</name>
</gene>
<feature type="region of interest" description="Disordered" evidence="1">
    <location>
        <begin position="663"/>
        <end position="778"/>
    </location>
</feature>
<feature type="compositionally biased region" description="Acidic residues" evidence="1">
    <location>
        <begin position="317"/>
        <end position="333"/>
    </location>
</feature>
<feature type="compositionally biased region" description="Basic and acidic residues" evidence="1">
    <location>
        <begin position="243"/>
        <end position="255"/>
    </location>
</feature>
<feature type="region of interest" description="Disordered" evidence="1">
    <location>
        <begin position="436"/>
        <end position="458"/>
    </location>
</feature>
<feature type="region of interest" description="Disordered" evidence="1">
    <location>
        <begin position="237"/>
        <end position="284"/>
    </location>
</feature>
<keyword evidence="3" id="KW-1185">Reference proteome</keyword>
<feature type="compositionally biased region" description="Basic and acidic residues" evidence="1">
    <location>
        <begin position="750"/>
        <end position="778"/>
    </location>
</feature>
<feature type="compositionally biased region" description="Basic residues" evidence="1">
    <location>
        <begin position="257"/>
        <end position="277"/>
    </location>
</feature>
<evidence type="ECO:0000256" key="1">
    <source>
        <dbReference type="SAM" id="MobiDB-lite"/>
    </source>
</evidence>
<evidence type="ECO:0000313" key="2">
    <source>
        <dbReference type="EMBL" id="GJT21733.1"/>
    </source>
</evidence>
<feature type="compositionally biased region" description="Polar residues" evidence="1">
    <location>
        <begin position="706"/>
        <end position="722"/>
    </location>
</feature>
<sequence>MNRPKETTYQVDTVHKRGSSYRFNIDNRKFAINLEVFRDILGFCPRIKGQSFTDPLYEDEILAFVRYLGYTREIKYLTDITIDHLHQPWRTFTIIINKCLSRKVSGLDKMRLSRIQILWGMFYKKNVDFVALIWEDLAYQIENKNAKKTNKMYYLRFTKAIINHYIKQNPSISLRNKLFMHTARDDTILGILKFVSNNEDVQVYGALIPKVMTNQDMMSSESFQPYYAIATGAAPPKIKKQRRADSSKSFEDTLTRKSPRIKRHAKVSPAKSKKKTPAKANTGKSLNILSEVALTKDAQLKEALRRRVPDVPKVDSDSDAESWGDSDDEDDIDVDKSYNESTDDGKDDDDDDDDNDGKDDDEGNYDENEEEDVEENNDAHVTLTASQKTEGQTQSSSVSFGFTSKFLDLENVNPANYTLTTLIDTSPQQKSSLAITTTPLPPPPPQHATTTPEITSPKPQTYAPDLPDFASLFKFNERVFHLEQEVSHLKQDDKSAQVSESIKSRVPVLIDKHLSTRVGYVVQVAFHSYKVEFEKEAQAEQDRFIDIIDKTVKELVTDKVKGQLNKILPKKIADFATPMIERNIVESHERVVLTKSASQPKSTYEAAASLREFELKKILLDKMNESESYRAAQEHRDLYDCLAKSYNLDKDLFNTYGKAYSLKRDRDDKDKDEDPSAGSDRGMKRQKSGKEAEPSQEPKSKSSKSTCLSKGHTQSPCKSTGKSAHAKESGQDSGEPHDQEFVMGNTDDQPADKAVTKDDWWKKPEKPPTPDCDWNKRQSIDFRPAQPWITKMAKDKEPPQLFDKFMNTPIDFSAFVLNRLKIENLTQETLVKQAFDLLKGTCMSFVKLEYHFEEVYKAVNDRLDWNNPEGDVYPFDLSKPLPLIQDDKGRQAILVDYFISNNLLYLKGGSASRKYATSTTKTKAAMYDNIKGIEDMVLNLWSPTKVAYDKHAVWDFSHWGPKRKRYYGYACHFESSHDVFSTKRIIGVTHLDVDKRFDYGRLKEITIRREDQELYTFKEGDFPRLNYVTLKIYCFS</sequence>
<dbReference type="EMBL" id="BQNB010013912">
    <property type="protein sequence ID" value="GJT21733.1"/>
    <property type="molecule type" value="Genomic_DNA"/>
</dbReference>
<protein>
    <submittedName>
        <fullName evidence="2">Uncharacterized protein</fullName>
    </submittedName>
</protein>
<reference evidence="2" key="2">
    <citation type="submission" date="2022-01" db="EMBL/GenBank/DDBJ databases">
        <authorList>
            <person name="Yamashiro T."/>
            <person name="Shiraishi A."/>
            <person name="Satake H."/>
            <person name="Nakayama K."/>
        </authorList>
    </citation>
    <scope>NUCLEOTIDE SEQUENCE</scope>
</reference>
<evidence type="ECO:0000313" key="3">
    <source>
        <dbReference type="Proteomes" id="UP001151760"/>
    </source>
</evidence>
<name>A0ABQ5C6V8_9ASTR</name>
<proteinExistence type="predicted"/>
<organism evidence="2 3">
    <name type="scientific">Tanacetum coccineum</name>
    <dbReference type="NCBI Taxonomy" id="301880"/>
    <lineage>
        <taxon>Eukaryota</taxon>
        <taxon>Viridiplantae</taxon>
        <taxon>Streptophyta</taxon>
        <taxon>Embryophyta</taxon>
        <taxon>Tracheophyta</taxon>
        <taxon>Spermatophyta</taxon>
        <taxon>Magnoliopsida</taxon>
        <taxon>eudicotyledons</taxon>
        <taxon>Gunneridae</taxon>
        <taxon>Pentapetalae</taxon>
        <taxon>asterids</taxon>
        <taxon>campanulids</taxon>
        <taxon>Asterales</taxon>
        <taxon>Asteraceae</taxon>
        <taxon>Asteroideae</taxon>
        <taxon>Anthemideae</taxon>
        <taxon>Anthemidinae</taxon>
        <taxon>Tanacetum</taxon>
    </lineage>
</organism>
<reference evidence="2" key="1">
    <citation type="journal article" date="2022" name="Int. J. Mol. Sci.">
        <title>Draft Genome of Tanacetum Coccineum: Genomic Comparison of Closely Related Tanacetum-Family Plants.</title>
        <authorList>
            <person name="Yamashiro T."/>
            <person name="Shiraishi A."/>
            <person name="Nakayama K."/>
            <person name="Satake H."/>
        </authorList>
    </citation>
    <scope>NUCLEOTIDE SEQUENCE</scope>
</reference>
<feature type="compositionally biased region" description="Basic and acidic residues" evidence="1">
    <location>
        <begin position="663"/>
        <end position="674"/>
    </location>
</feature>
<comment type="caution">
    <text evidence="2">The sequence shown here is derived from an EMBL/GenBank/DDBJ whole genome shotgun (WGS) entry which is preliminary data.</text>
</comment>
<feature type="compositionally biased region" description="Basic and acidic residues" evidence="1">
    <location>
        <begin position="688"/>
        <end position="700"/>
    </location>
</feature>
<accession>A0ABQ5C6V8</accession>
<feature type="region of interest" description="Disordered" evidence="1">
    <location>
        <begin position="309"/>
        <end position="379"/>
    </location>
</feature>